<reference evidence="6" key="1">
    <citation type="submission" date="2016-10" db="EMBL/GenBank/DDBJ databases">
        <authorList>
            <person name="Benchimol M."/>
            <person name="Almeida L.G."/>
            <person name="Vasconcelos A.T."/>
            <person name="Perreira-Neves A."/>
            <person name="Rosa I.A."/>
            <person name="Tasca T."/>
            <person name="Bogo M.R."/>
            <person name="de Souza W."/>
        </authorList>
    </citation>
    <scope>NUCLEOTIDE SEQUENCE [LARGE SCALE GENOMIC DNA]</scope>
    <source>
        <strain evidence="6">K</strain>
    </source>
</reference>
<dbReference type="RefSeq" id="XP_068368806.1">
    <property type="nucleotide sequence ID" value="XM_068514276.1"/>
</dbReference>
<proteinExistence type="inferred from homology"/>
<keyword evidence="7" id="KW-1185">Reference proteome</keyword>
<dbReference type="InterPro" id="IPR027417">
    <property type="entry name" value="P-loop_NTPase"/>
</dbReference>
<dbReference type="VEuPathDB" id="TrichDB:TRFO_42379"/>
<dbReference type="NCBIfam" id="TIGR00231">
    <property type="entry name" value="small_GTP"/>
    <property type="match status" value="1"/>
</dbReference>
<protein>
    <submittedName>
        <fullName evidence="6">ADP-ribosylation factor family protein</fullName>
    </submittedName>
</protein>
<dbReference type="PRINTS" id="PR00328">
    <property type="entry name" value="SAR1GTPBP"/>
</dbReference>
<dbReference type="PROSITE" id="PS51417">
    <property type="entry name" value="ARF"/>
    <property type="match status" value="1"/>
</dbReference>
<evidence type="ECO:0000313" key="6">
    <source>
        <dbReference type="EMBL" id="OHT15670.1"/>
    </source>
</evidence>
<feature type="binding site" evidence="3">
    <location>
        <begin position="70"/>
        <end position="73"/>
    </location>
    <ligand>
        <name>GTP</name>
        <dbReference type="ChEBI" id="CHEBI:37565"/>
    </ligand>
</feature>
<evidence type="ECO:0000256" key="5">
    <source>
        <dbReference type="SAM" id="MobiDB-lite"/>
    </source>
</evidence>
<keyword evidence="2 3" id="KW-0342">GTP-binding</keyword>
<dbReference type="SUPFAM" id="SSF52540">
    <property type="entry name" value="P-loop containing nucleoside triphosphate hydrolases"/>
    <property type="match status" value="1"/>
</dbReference>
<gene>
    <name evidence="6" type="ORF">TRFO_42379</name>
</gene>
<organism evidence="6 7">
    <name type="scientific">Tritrichomonas foetus</name>
    <dbReference type="NCBI Taxonomy" id="1144522"/>
    <lineage>
        <taxon>Eukaryota</taxon>
        <taxon>Metamonada</taxon>
        <taxon>Parabasalia</taxon>
        <taxon>Tritrichomonadida</taxon>
        <taxon>Tritrichomonadidae</taxon>
        <taxon>Tritrichomonas</taxon>
    </lineage>
</organism>
<comment type="caution">
    <text evidence="6">The sequence shown here is derived from an EMBL/GenBank/DDBJ whole genome shotgun (WGS) entry which is preliminary data.</text>
</comment>
<evidence type="ECO:0000256" key="4">
    <source>
        <dbReference type="RuleBase" id="RU003925"/>
    </source>
</evidence>
<evidence type="ECO:0000256" key="2">
    <source>
        <dbReference type="ARBA" id="ARBA00023134"/>
    </source>
</evidence>
<dbReference type="InterPro" id="IPR005225">
    <property type="entry name" value="Small_GTP-bd"/>
</dbReference>
<dbReference type="Gene3D" id="3.40.50.300">
    <property type="entry name" value="P-loop containing nucleotide triphosphate hydrolases"/>
    <property type="match status" value="1"/>
</dbReference>
<dbReference type="SMART" id="SM00177">
    <property type="entry name" value="ARF"/>
    <property type="match status" value="1"/>
</dbReference>
<dbReference type="InterPro" id="IPR006689">
    <property type="entry name" value="Small_GTPase_ARF/SAR"/>
</dbReference>
<feature type="region of interest" description="Disordered" evidence="5">
    <location>
        <begin position="157"/>
        <end position="183"/>
    </location>
</feature>
<dbReference type="GeneID" id="94848980"/>
<dbReference type="Pfam" id="PF00025">
    <property type="entry name" value="Arf"/>
    <property type="match status" value="1"/>
</dbReference>
<dbReference type="PANTHER" id="PTHR46090:SF2">
    <property type="entry name" value="ADP-RIBOSYLATION FACTOR-LIKE PROTEIN 13B"/>
    <property type="match status" value="1"/>
</dbReference>
<sequence length="183" mass="21116">MYDDIKLKVYDLGGNAKFRSVWTRYFAEIWGFIYVVDAADPERFEESKEQLRQMLEHKMLKGKPFIVVANKQDLPNAVNAEKLKKTFNLKSCKKATFVDASVTTIVDNKCNEGVSNAVSALIGKILTDFEKIGQRRVLDMREQEDIENKERAEKLARLQAKREEEEKAREQNESAHQEQTVDA</sequence>
<dbReference type="AlphaFoldDB" id="A0A1J4L131"/>
<feature type="compositionally biased region" description="Basic and acidic residues" evidence="5">
    <location>
        <begin position="157"/>
        <end position="176"/>
    </location>
</feature>
<dbReference type="PANTHER" id="PTHR46090">
    <property type="entry name" value="ADP-RIBOSYLATION FACTOR-LIKE PROTEIN 13B"/>
    <property type="match status" value="1"/>
</dbReference>
<dbReference type="EMBL" id="MLAK01000199">
    <property type="protein sequence ID" value="OHT15670.1"/>
    <property type="molecule type" value="Genomic_DNA"/>
</dbReference>
<dbReference type="OrthoDB" id="2011769at2759"/>
<feature type="binding site" evidence="3">
    <location>
        <position position="14"/>
    </location>
    <ligand>
        <name>GTP</name>
        <dbReference type="ChEBI" id="CHEBI:37565"/>
    </ligand>
</feature>
<comment type="similarity">
    <text evidence="4">Belongs to the small GTPase superfamily. Arf family.</text>
</comment>
<evidence type="ECO:0000256" key="3">
    <source>
        <dbReference type="PIRSR" id="PIRSR606689-1"/>
    </source>
</evidence>
<accession>A0A1J4L131</accession>
<evidence type="ECO:0000256" key="1">
    <source>
        <dbReference type="ARBA" id="ARBA00022741"/>
    </source>
</evidence>
<dbReference type="InterPro" id="IPR051995">
    <property type="entry name" value="Ciliary_GTPase"/>
</dbReference>
<dbReference type="Proteomes" id="UP000179807">
    <property type="component" value="Unassembled WGS sequence"/>
</dbReference>
<evidence type="ECO:0000313" key="7">
    <source>
        <dbReference type="Proteomes" id="UP000179807"/>
    </source>
</evidence>
<dbReference type="GO" id="GO:0003924">
    <property type="term" value="F:GTPase activity"/>
    <property type="evidence" value="ECO:0007669"/>
    <property type="project" value="InterPro"/>
</dbReference>
<dbReference type="GO" id="GO:0005525">
    <property type="term" value="F:GTP binding"/>
    <property type="evidence" value="ECO:0007669"/>
    <property type="project" value="UniProtKB-KW"/>
</dbReference>
<name>A0A1J4L131_9EUKA</name>
<keyword evidence="1 3" id="KW-0547">Nucleotide-binding</keyword>